<accession>A0A381UEQ9</accession>
<evidence type="ECO:0008006" key="4">
    <source>
        <dbReference type="Google" id="ProtNLM"/>
    </source>
</evidence>
<dbReference type="SUPFAM" id="SSF53756">
    <property type="entry name" value="UDP-Glycosyltransferase/glycogen phosphorylase"/>
    <property type="match status" value="1"/>
</dbReference>
<dbReference type="CDD" id="cd03789">
    <property type="entry name" value="GT9_LPS_heptosyltransferase"/>
    <property type="match status" value="1"/>
</dbReference>
<evidence type="ECO:0000313" key="3">
    <source>
        <dbReference type="EMBL" id="SVA26128.1"/>
    </source>
</evidence>
<keyword evidence="1" id="KW-0328">Glycosyltransferase</keyword>
<evidence type="ECO:0000256" key="1">
    <source>
        <dbReference type="ARBA" id="ARBA00022676"/>
    </source>
</evidence>
<evidence type="ECO:0000256" key="2">
    <source>
        <dbReference type="ARBA" id="ARBA00022679"/>
    </source>
</evidence>
<dbReference type="GO" id="GO:0005829">
    <property type="term" value="C:cytosol"/>
    <property type="evidence" value="ECO:0007669"/>
    <property type="project" value="TreeGrafter"/>
</dbReference>
<dbReference type="GO" id="GO:0009244">
    <property type="term" value="P:lipopolysaccharide core region biosynthetic process"/>
    <property type="evidence" value="ECO:0007669"/>
    <property type="project" value="TreeGrafter"/>
</dbReference>
<dbReference type="PANTHER" id="PTHR30160">
    <property type="entry name" value="TETRAACYLDISACCHARIDE 4'-KINASE-RELATED"/>
    <property type="match status" value="1"/>
</dbReference>
<dbReference type="EMBL" id="UINC01006205">
    <property type="protein sequence ID" value="SVA26128.1"/>
    <property type="molecule type" value="Genomic_DNA"/>
</dbReference>
<organism evidence="3">
    <name type="scientific">marine metagenome</name>
    <dbReference type="NCBI Taxonomy" id="408172"/>
    <lineage>
        <taxon>unclassified sequences</taxon>
        <taxon>metagenomes</taxon>
        <taxon>ecological metagenomes</taxon>
    </lineage>
</organism>
<reference evidence="3" key="1">
    <citation type="submission" date="2018-05" db="EMBL/GenBank/DDBJ databases">
        <authorList>
            <person name="Lanie J.A."/>
            <person name="Ng W.-L."/>
            <person name="Kazmierczak K.M."/>
            <person name="Andrzejewski T.M."/>
            <person name="Davidsen T.M."/>
            <person name="Wayne K.J."/>
            <person name="Tettelin H."/>
            <person name="Glass J.I."/>
            <person name="Rusch D."/>
            <person name="Podicherti R."/>
            <person name="Tsui H.-C.T."/>
            <person name="Winkler M.E."/>
        </authorList>
    </citation>
    <scope>NUCLEOTIDE SEQUENCE</scope>
</reference>
<proteinExistence type="predicted"/>
<dbReference type="Pfam" id="PF01075">
    <property type="entry name" value="Glyco_transf_9"/>
    <property type="match status" value="1"/>
</dbReference>
<keyword evidence="2" id="KW-0808">Transferase</keyword>
<dbReference type="AlphaFoldDB" id="A0A381UEQ9"/>
<dbReference type="Gene3D" id="3.40.50.2000">
    <property type="entry name" value="Glycogen Phosphorylase B"/>
    <property type="match status" value="2"/>
</dbReference>
<dbReference type="InterPro" id="IPR002201">
    <property type="entry name" value="Glyco_trans_9"/>
</dbReference>
<dbReference type="InterPro" id="IPR051199">
    <property type="entry name" value="LPS_LOS_Heptosyltrfase"/>
</dbReference>
<protein>
    <recommendedName>
        <fullName evidence="4">Lipopolysaccharide heptosyltransferase II</fullName>
    </recommendedName>
</protein>
<name>A0A381UEQ9_9ZZZZ</name>
<gene>
    <name evidence="3" type="ORF">METZ01_LOCUS78982</name>
</gene>
<dbReference type="GO" id="GO:0008713">
    <property type="term" value="F:ADP-heptose-lipopolysaccharide heptosyltransferase activity"/>
    <property type="evidence" value="ECO:0007669"/>
    <property type="project" value="TreeGrafter"/>
</dbReference>
<sequence length="296" mass="32274">MYEPIARLLPGVDTVIPFRSDQGFAAYIKTIRQREFDLVIDLHANPRSRMLSKFSGAGRVIRYKKRHLARMGMVYRTGSSIATRHTVDLYLDTLKSLDIEGRDRLPSLTVHPEAHATISERLRADGIPIGQPILGIAPGASSAVKRWPAEYFADLADRCRREYTTAILLIGSRNDQLTAATIATAMDAPPLDWTGTIDLSLLPAVFSHCHTVISNDSGPMHVASAAGTPVTGLFGPTHPKLGFSPTGSDDSALTLNLGCSPCSMHGNKACWKKTNACLNDLSVDYVFQEVSRHFAS</sequence>